<dbReference type="OrthoDB" id="10498350at2759"/>
<name>A0A179UGA1_BLAGS</name>
<evidence type="ECO:0000313" key="3">
    <source>
        <dbReference type="Proteomes" id="UP000002038"/>
    </source>
</evidence>
<feature type="region of interest" description="Disordered" evidence="1">
    <location>
        <begin position="78"/>
        <end position="101"/>
    </location>
</feature>
<dbReference type="KEGG" id="bgh:BDBG_02944"/>
<proteinExistence type="predicted"/>
<reference evidence="3" key="1">
    <citation type="journal article" date="2015" name="PLoS Genet.">
        <title>The dynamic genome and transcriptome of the human fungal pathogen Blastomyces and close relative Emmonsia.</title>
        <authorList>
            <person name="Munoz J.F."/>
            <person name="Gauthier G.M."/>
            <person name="Desjardins C.A."/>
            <person name="Gallo J.E."/>
            <person name="Holder J."/>
            <person name="Sullivan T.D."/>
            <person name="Marty A.J."/>
            <person name="Carmen J.C."/>
            <person name="Chen Z."/>
            <person name="Ding L."/>
            <person name="Gujja S."/>
            <person name="Magrini V."/>
            <person name="Misas E."/>
            <person name="Mitreva M."/>
            <person name="Priest M."/>
            <person name="Saif S."/>
            <person name="Whiston E.A."/>
            <person name="Young S."/>
            <person name="Zeng Q."/>
            <person name="Goldman W.E."/>
            <person name="Mardis E.R."/>
            <person name="Taylor J.W."/>
            <person name="McEwen J.G."/>
            <person name="Clay O.K."/>
            <person name="Klein B.S."/>
            <person name="Cuomo C.A."/>
        </authorList>
    </citation>
    <scope>NUCLEOTIDE SEQUENCE [LARGE SCALE GENOMIC DNA]</scope>
    <source>
        <strain evidence="3">SLH14081</strain>
    </source>
</reference>
<protein>
    <submittedName>
        <fullName evidence="2">Uncharacterized protein</fullName>
    </submittedName>
</protein>
<evidence type="ECO:0000256" key="1">
    <source>
        <dbReference type="SAM" id="MobiDB-lite"/>
    </source>
</evidence>
<dbReference type="VEuPathDB" id="FungiDB:BDBG_02944"/>
<dbReference type="EMBL" id="GG657451">
    <property type="protein sequence ID" value="OAT06783.1"/>
    <property type="molecule type" value="Genomic_DNA"/>
</dbReference>
<feature type="compositionally biased region" description="Basic and acidic residues" evidence="1">
    <location>
        <begin position="1"/>
        <end position="17"/>
    </location>
</feature>
<keyword evidence="3" id="KW-1185">Reference proteome</keyword>
<organism evidence="2 3">
    <name type="scientific">Blastomyces gilchristii (strain SLH14081)</name>
    <name type="common">Blastomyces dermatitidis</name>
    <dbReference type="NCBI Taxonomy" id="559298"/>
    <lineage>
        <taxon>Eukaryota</taxon>
        <taxon>Fungi</taxon>
        <taxon>Dikarya</taxon>
        <taxon>Ascomycota</taxon>
        <taxon>Pezizomycotina</taxon>
        <taxon>Eurotiomycetes</taxon>
        <taxon>Eurotiomycetidae</taxon>
        <taxon>Onygenales</taxon>
        <taxon>Ajellomycetaceae</taxon>
        <taxon>Blastomyces</taxon>
    </lineage>
</organism>
<evidence type="ECO:0000313" key="2">
    <source>
        <dbReference type="EMBL" id="OAT06783.1"/>
    </source>
</evidence>
<dbReference type="RefSeq" id="XP_002626767.1">
    <property type="nucleotide sequence ID" value="XM_002626721.1"/>
</dbReference>
<accession>A0A179UGA1</accession>
<gene>
    <name evidence="2" type="ORF">BDBG_02944</name>
</gene>
<dbReference type="GeneID" id="8505955"/>
<dbReference type="AlphaFoldDB" id="A0A179UGA1"/>
<feature type="region of interest" description="Disordered" evidence="1">
    <location>
        <begin position="1"/>
        <end position="21"/>
    </location>
</feature>
<dbReference type="Proteomes" id="UP000002038">
    <property type="component" value="Unassembled WGS sequence"/>
</dbReference>
<sequence>MQTEFWRDRQNGEEGGKPLDPLDMAVAARGISHKPPWMYVPDPDAEQGSWPTARRPIFTIPLQVAIIYGAQFSQQSANQVLQGHSAGGDGDDDDETMMRWC</sequence>